<sequence length="69" mass="7619">MTTFSTNLSQITSAALAGRQADLRAAIRQTLAQVNALVRDIQTPACSPDDLLAFQRRARRARHRIQTLA</sequence>
<feature type="non-terminal residue" evidence="1">
    <location>
        <position position="69"/>
    </location>
</feature>
<accession>A0A0P6XTG7</accession>
<dbReference type="Proteomes" id="UP000050502">
    <property type="component" value="Unassembled WGS sequence"/>
</dbReference>
<evidence type="ECO:0000313" key="1">
    <source>
        <dbReference type="EMBL" id="KPL86560.1"/>
    </source>
</evidence>
<proteinExistence type="predicted"/>
<dbReference type="EMBL" id="LGKN01000009">
    <property type="protein sequence ID" value="KPL86560.1"/>
    <property type="molecule type" value="Genomic_DNA"/>
</dbReference>
<reference evidence="1 2" key="1">
    <citation type="submission" date="2015-07" db="EMBL/GenBank/DDBJ databases">
        <title>Whole genome sequence of Ardenticatena maritima DSM 23922.</title>
        <authorList>
            <person name="Hemp J."/>
            <person name="Ward L.M."/>
            <person name="Pace L.A."/>
            <person name="Fischer W.W."/>
        </authorList>
    </citation>
    <scope>NUCLEOTIDE SEQUENCE [LARGE SCALE GENOMIC DNA]</scope>
    <source>
        <strain evidence="1 2">110S</strain>
    </source>
</reference>
<gene>
    <name evidence="1" type="ORF">SE16_14955</name>
</gene>
<name>A0A0P6XTG7_9CHLR</name>
<protein>
    <submittedName>
        <fullName evidence="1">Uncharacterized protein</fullName>
    </submittedName>
</protein>
<evidence type="ECO:0000313" key="2">
    <source>
        <dbReference type="Proteomes" id="UP000050502"/>
    </source>
</evidence>
<dbReference type="AlphaFoldDB" id="A0A0P6XTG7"/>
<comment type="caution">
    <text evidence="1">The sequence shown here is derived from an EMBL/GenBank/DDBJ whole genome shotgun (WGS) entry which is preliminary data.</text>
</comment>
<organism evidence="1 2">
    <name type="scientific">Ardenticatena maritima</name>
    <dbReference type="NCBI Taxonomy" id="872965"/>
    <lineage>
        <taxon>Bacteria</taxon>
        <taxon>Bacillati</taxon>
        <taxon>Chloroflexota</taxon>
        <taxon>Ardenticatenia</taxon>
        <taxon>Ardenticatenales</taxon>
        <taxon>Ardenticatenaceae</taxon>
        <taxon>Ardenticatena</taxon>
    </lineage>
</organism>
<dbReference type="RefSeq" id="WP_152968838.1">
    <property type="nucleotide sequence ID" value="NZ_LGKN01000009.1"/>
</dbReference>